<feature type="domain" description="Peptidase M16 N-terminal" evidence="1">
    <location>
        <begin position="62"/>
        <end position="174"/>
    </location>
</feature>
<name>A0A939BVD3_9BACL</name>
<protein>
    <submittedName>
        <fullName evidence="3">Zn-dependent peptidase</fullName>
    </submittedName>
</protein>
<sequence length="430" mass="49229">MDTISFEQVNETLYHETLPNGLQVYLLPKAGFAKTYAVFTTRYGSIDSHFRLKTGEVIHVPDGIAHFLEHKMFEKERGDVFQDFSKYGASANAFTSFNRTAYLFSCTSHLEENLSLLLDFVQEPYFTDQSVEKEKGIIGQEITMYDDNPDWKVYMNLLKAMYREHPVKIEIAGTIDSIAEITKETLYQCYETFYHPGNMVLFVVGSFDPEPIGKLIRENQQKKQFGPVPQIERIYPEEPKPVAKPLIEEKLAVGLAKILIGFKETQTGLQGEALLKQEYTSKLLLDILFGSSSALYQKLYDQGLITETFDSDYSAESDYSYSILGGDTPDPEKLVETIKTELTQYLQAGISEEDFERSKRRRIGLFLRSLNSVEFIANQFTSYRFNGTDLFAVLPVLESITRADVEQRMKEHFRFEQMAVSIVRSATPQE</sequence>
<dbReference type="SUPFAM" id="SSF63411">
    <property type="entry name" value="LuxS/MPP-like metallohydrolase"/>
    <property type="match status" value="2"/>
</dbReference>
<organism evidence="3 4">
    <name type="scientific">Brevibacillus fulvus</name>
    <dbReference type="NCBI Taxonomy" id="1125967"/>
    <lineage>
        <taxon>Bacteria</taxon>
        <taxon>Bacillati</taxon>
        <taxon>Bacillota</taxon>
        <taxon>Bacilli</taxon>
        <taxon>Bacillales</taxon>
        <taxon>Paenibacillaceae</taxon>
        <taxon>Brevibacillus</taxon>
    </lineage>
</organism>
<gene>
    <name evidence="3" type="ORF">JOD01_002155</name>
</gene>
<evidence type="ECO:0000259" key="1">
    <source>
        <dbReference type="Pfam" id="PF00675"/>
    </source>
</evidence>
<feature type="domain" description="Peptidase M16 C-terminal" evidence="2">
    <location>
        <begin position="181"/>
        <end position="360"/>
    </location>
</feature>
<evidence type="ECO:0000259" key="2">
    <source>
        <dbReference type="Pfam" id="PF05193"/>
    </source>
</evidence>
<evidence type="ECO:0000313" key="3">
    <source>
        <dbReference type="EMBL" id="MBM7590551.1"/>
    </source>
</evidence>
<dbReference type="Proteomes" id="UP000717624">
    <property type="component" value="Unassembled WGS sequence"/>
</dbReference>
<dbReference type="PANTHER" id="PTHR11851">
    <property type="entry name" value="METALLOPROTEASE"/>
    <property type="match status" value="1"/>
</dbReference>
<dbReference type="EMBL" id="JAFBEB010000006">
    <property type="protein sequence ID" value="MBM7590551.1"/>
    <property type="molecule type" value="Genomic_DNA"/>
</dbReference>
<dbReference type="Pfam" id="PF00675">
    <property type="entry name" value="Peptidase_M16"/>
    <property type="match status" value="1"/>
</dbReference>
<proteinExistence type="predicted"/>
<dbReference type="PANTHER" id="PTHR11851:SF134">
    <property type="entry name" value="ZINC-DEPENDENT PROTEASE"/>
    <property type="match status" value="1"/>
</dbReference>
<dbReference type="InterPro" id="IPR011765">
    <property type="entry name" value="Pept_M16_N"/>
</dbReference>
<accession>A0A939BVD3</accession>
<dbReference type="AlphaFoldDB" id="A0A939BVD3"/>
<reference evidence="3" key="1">
    <citation type="submission" date="2021-01" db="EMBL/GenBank/DDBJ databases">
        <title>Genomic Encyclopedia of Type Strains, Phase IV (KMG-IV): sequencing the most valuable type-strain genomes for metagenomic binning, comparative biology and taxonomic classification.</title>
        <authorList>
            <person name="Goeker M."/>
        </authorList>
    </citation>
    <scope>NUCLEOTIDE SEQUENCE</scope>
    <source>
        <strain evidence="3">DSM 25523</strain>
    </source>
</reference>
<comment type="caution">
    <text evidence="3">The sequence shown here is derived from an EMBL/GenBank/DDBJ whole genome shotgun (WGS) entry which is preliminary data.</text>
</comment>
<dbReference type="GO" id="GO:0046872">
    <property type="term" value="F:metal ion binding"/>
    <property type="evidence" value="ECO:0007669"/>
    <property type="project" value="InterPro"/>
</dbReference>
<dbReference type="NCBIfam" id="NF047421">
    <property type="entry name" value="YfmH_fam"/>
    <property type="match status" value="1"/>
</dbReference>
<dbReference type="InterPro" id="IPR050361">
    <property type="entry name" value="MPP/UQCRC_Complex"/>
</dbReference>
<keyword evidence="4" id="KW-1185">Reference proteome</keyword>
<dbReference type="Gene3D" id="3.30.830.10">
    <property type="entry name" value="Metalloenzyme, LuxS/M16 peptidase-like"/>
    <property type="match status" value="2"/>
</dbReference>
<dbReference type="Pfam" id="PF05193">
    <property type="entry name" value="Peptidase_M16_C"/>
    <property type="match status" value="1"/>
</dbReference>
<dbReference type="InterPro" id="IPR011249">
    <property type="entry name" value="Metalloenz_LuxS/M16"/>
</dbReference>
<evidence type="ECO:0000313" key="4">
    <source>
        <dbReference type="Proteomes" id="UP000717624"/>
    </source>
</evidence>
<dbReference type="InterPro" id="IPR007863">
    <property type="entry name" value="Peptidase_M16_C"/>
</dbReference>
<dbReference type="RefSeq" id="WP_204518295.1">
    <property type="nucleotide sequence ID" value="NZ_BAABIN010000002.1"/>
</dbReference>